<comment type="function">
    <text evidence="2">Hydrolysis of the deoxyribose N-glycosidic bond to excise 3-methyladenine, and 7-methylguanine from the damaged DNA polymer formed by alkylation lesions.</text>
</comment>
<dbReference type="InterPro" id="IPR004854">
    <property type="entry name" value="Ufd1-like"/>
</dbReference>
<evidence type="ECO:0000256" key="7">
    <source>
        <dbReference type="ARBA" id="ARBA00022786"/>
    </source>
</evidence>
<dbReference type="Gene3D" id="3.10.300.10">
    <property type="entry name" value="Methylpurine-DNA glycosylase (MPG)"/>
    <property type="match status" value="1"/>
</dbReference>
<evidence type="ECO:0000256" key="1">
    <source>
        <dbReference type="ARBA" id="ARBA00000086"/>
    </source>
</evidence>
<evidence type="ECO:0000256" key="5">
    <source>
        <dbReference type="ARBA" id="ARBA00012000"/>
    </source>
</evidence>
<proteinExistence type="inferred from homology"/>
<comment type="similarity">
    <text evidence="4">Belongs to the DNA glycosylase MPG family.</text>
</comment>
<dbReference type="InterPro" id="IPR055417">
    <property type="entry name" value="UFD1_N1"/>
</dbReference>
<gene>
    <name evidence="13" type="ORF">F0562_015819</name>
</gene>
<dbReference type="GO" id="GO:0003905">
    <property type="term" value="F:alkylbase DNA N-glycosylase activity"/>
    <property type="evidence" value="ECO:0007669"/>
    <property type="project" value="UniProtKB-EC"/>
</dbReference>
<evidence type="ECO:0000256" key="3">
    <source>
        <dbReference type="ARBA" id="ARBA00006043"/>
    </source>
</evidence>
<dbReference type="Gene3D" id="2.40.40.50">
    <property type="entry name" value="Ubiquitin fusion degradation protein UFD1, N-terminal domain"/>
    <property type="match status" value="1"/>
</dbReference>
<evidence type="ECO:0000256" key="9">
    <source>
        <dbReference type="ARBA" id="ARBA00023204"/>
    </source>
</evidence>
<feature type="domain" description="Ubiquitin fusion degradation protein UFD1 N-terminal subdomain 1" evidence="11">
    <location>
        <begin position="234"/>
        <end position="286"/>
    </location>
</feature>
<protein>
    <recommendedName>
        <fullName evidence="5">DNA-3-methyladenine glycosylase II</fullName>
        <ecNumber evidence="5">3.2.2.21</ecNumber>
    </recommendedName>
    <alternativeName>
        <fullName evidence="10">3-methyladenine DNA glycosidase</fullName>
    </alternativeName>
</protein>
<dbReference type="SUPFAM" id="SSF50486">
    <property type="entry name" value="FMT C-terminal domain-like"/>
    <property type="match status" value="1"/>
</dbReference>
<feature type="domain" description="Ubiquitin fusion degradation protein UFD1 N-terminal subdomain 2" evidence="12">
    <location>
        <begin position="287"/>
        <end position="327"/>
    </location>
</feature>
<dbReference type="InterPro" id="IPR003180">
    <property type="entry name" value="MPG"/>
</dbReference>
<dbReference type="NCBIfam" id="TIGR00567">
    <property type="entry name" value="3mg"/>
    <property type="match status" value="1"/>
</dbReference>
<evidence type="ECO:0000259" key="12">
    <source>
        <dbReference type="Pfam" id="PF24842"/>
    </source>
</evidence>
<keyword evidence="7" id="KW-0833">Ubl conjugation pathway</keyword>
<dbReference type="InterPro" id="IPR055418">
    <property type="entry name" value="UFD1_N2"/>
</dbReference>
<organism evidence="13 14">
    <name type="scientific">Nyssa sinensis</name>
    <dbReference type="NCBI Taxonomy" id="561372"/>
    <lineage>
        <taxon>Eukaryota</taxon>
        <taxon>Viridiplantae</taxon>
        <taxon>Streptophyta</taxon>
        <taxon>Embryophyta</taxon>
        <taxon>Tracheophyta</taxon>
        <taxon>Spermatophyta</taxon>
        <taxon>Magnoliopsida</taxon>
        <taxon>eudicotyledons</taxon>
        <taxon>Gunneridae</taxon>
        <taxon>Pentapetalae</taxon>
        <taxon>asterids</taxon>
        <taxon>Cornales</taxon>
        <taxon>Nyssaceae</taxon>
        <taxon>Nyssa</taxon>
    </lineage>
</organism>
<keyword evidence="8" id="KW-0378">Hydrolase</keyword>
<dbReference type="PANTHER" id="PTHR12555:SF13">
    <property type="entry name" value="UBIQUITIN RECOGNITION FACTOR IN ER-ASSOCIATED DEGRADATION PROTEIN 1"/>
    <property type="match status" value="1"/>
</dbReference>
<dbReference type="GO" id="GO:0006284">
    <property type="term" value="P:base-excision repair"/>
    <property type="evidence" value="ECO:0007669"/>
    <property type="project" value="InterPro"/>
</dbReference>
<dbReference type="GO" id="GO:0003677">
    <property type="term" value="F:DNA binding"/>
    <property type="evidence" value="ECO:0007669"/>
    <property type="project" value="InterPro"/>
</dbReference>
<dbReference type="AlphaFoldDB" id="A0A5J4ZL17"/>
<dbReference type="Pfam" id="PF02245">
    <property type="entry name" value="Pur_DNA_glyco"/>
    <property type="match status" value="1"/>
</dbReference>
<dbReference type="GO" id="GO:0006511">
    <property type="term" value="P:ubiquitin-dependent protein catabolic process"/>
    <property type="evidence" value="ECO:0007669"/>
    <property type="project" value="InterPro"/>
</dbReference>
<dbReference type="InterPro" id="IPR011034">
    <property type="entry name" value="Formyl_transferase-like_C_sf"/>
</dbReference>
<reference evidence="13 14" key="1">
    <citation type="submission" date="2019-09" db="EMBL/GenBank/DDBJ databases">
        <title>A chromosome-level genome assembly of the Chinese tupelo Nyssa sinensis.</title>
        <authorList>
            <person name="Yang X."/>
            <person name="Kang M."/>
            <person name="Yang Y."/>
            <person name="Xiong H."/>
            <person name="Wang M."/>
            <person name="Zhang Z."/>
            <person name="Wang Z."/>
            <person name="Wu H."/>
            <person name="Ma T."/>
            <person name="Liu J."/>
            <person name="Xi Z."/>
        </authorList>
    </citation>
    <scope>NUCLEOTIDE SEQUENCE [LARGE SCALE GENOMIC DNA]</scope>
    <source>
        <strain evidence="13">J267</strain>
        <tissue evidence="13">Leaf</tissue>
    </source>
</reference>
<keyword evidence="14" id="KW-1185">Reference proteome</keyword>
<sequence length="431" mass="48942">MLNVVADKEGVGAAVLIRSCAPVSGLKTIQQRRGLITEKPVLLTGPGKVGQALGISTEWSNHPLFTPGGLELLDGPKPEKILIGPRIGIEYASPEHVSALWRFAVADELPNYIGDDVDEYSCNIDKYHHSTWYDNGCYYYGQTHEWDDNEEYEDDNEEYEDPTWDELPNYVSDDADEYGYYGQTHECDDNGEYEDPIWDELPNHVSDDADEYGLNSNSWEEDDEQCYDQTHKSFDQDYSCFPVSRINKSHLEAGNRIIMPHSALEDLTSIEVEYPMLFEIKSTSSARGDTIMIIHEDNQYYIDIVETKPSNAICLIETDCEVEFAPPLDYKEPAEKKPKTVFNWVTEPATGRDQEPKFKPFTGVSRRLDGAETATTSMVKENGFAADTRKLIFGAMKKSTKITEEDVKEESMKKEEKKFQPFTGKKYTLGN</sequence>
<dbReference type="OrthoDB" id="6353017at2759"/>
<dbReference type="Proteomes" id="UP000325577">
    <property type="component" value="Linkage Group LG7"/>
</dbReference>
<dbReference type="EC" id="3.2.2.21" evidence="5"/>
<dbReference type="Pfam" id="PF03152">
    <property type="entry name" value="UFD1_N1"/>
    <property type="match status" value="1"/>
</dbReference>
<evidence type="ECO:0000256" key="6">
    <source>
        <dbReference type="ARBA" id="ARBA00022763"/>
    </source>
</evidence>
<dbReference type="GO" id="GO:0036503">
    <property type="term" value="P:ERAD pathway"/>
    <property type="evidence" value="ECO:0007669"/>
    <property type="project" value="TreeGrafter"/>
</dbReference>
<evidence type="ECO:0000313" key="14">
    <source>
        <dbReference type="Proteomes" id="UP000325577"/>
    </source>
</evidence>
<evidence type="ECO:0000256" key="4">
    <source>
        <dbReference type="ARBA" id="ARBA00009232"/>
    </source>
</evidence>
<evidence type="ECO:0000259" key="11">
    <source>
        <dbReference type="Pfam" id="PF03152"/>
    </source>
</evidence>
<evidence type="ECO:0000256" key="10">
    <source>
        <dbReference type="ARBA" id="ARBA00033426"/>
    </source>
</evidence>
<accession>A0A5J4ZL17</accession>
<dbReference type="PANTHER" id="PTHR12555">
    <property type="entry name" value="UBIQUITIN FUSION DEGRADATON PROTEIN 1"/>
    <property type="match status" value="1"/>
</dbReference>
<dbReference type="GO" id="GO:0031593">
    <property type="term" value="F:polyubiquitin modification-dependent protein binding"/>
    <property type="evidence" value="ECO:0007669"/>
    <property type="project" value="TreeGrafter"/>
</dbReference>
<comment type="catalytic activity">
    <reaction evidence="1">
        <text>Hydrolysis of alkylated DNA, releasing 3-methyladenine, 3-methylguanine, 7-methylguanine and 7-methyladenine.</text>
        <dbReference type="EC" id="3.2.2.21"/>
    </reaction>
</comment>
<dbReference type="InterPro" id="IPR042299">
    <property type="entry name" value="Ufd1-like_Nn"/>
</dbReference>
<comment type="similarity">
    <text evidence="3">Belongs to the UFD1 family.</text>
</comment>
<name>A0A5J4ZL17_9ASTE</name>
<evidence type="ECO:0000256" key="8">
    <source>
        <dbReference type="ARBA" id="ARBA00022801"/>
    </source>
</evidence>
<evidence type="ECO:0000313" key="13">
    <source>
        <dbReference type="EMBL" id="KAA8518298.1"/>
    </source>
</evidence>
<dbReference type="InterPro" id="IPR036995">
    <property type="entry name" value="MPG_sf"/>
</dbReference>
<dbReference type="GO" id="GO:0034098">
    <property type="term" value="C:VCP-NPL4-UFD1 AAA ATPase complex"/>
    <property type="evidence" value="ECO:0007669"/>
    <property type="project" value="TreeGrafter"/>
</dbReference>
<dbReference type="Pfam" id="PF24842">
    <property type="entry name" value="UFD1_N2"/>
    <property type="match status" value="1"/>
</dbReference>
<keyword evidence="9" id="KW-0234">DNA repair</keyword>
<dbReference type="EMBL" id="CM018050">
    <property type="protein sequence ID" value="KAA8518298.1"/>
    <property type="molecule type" value="Genomic_DNA"/>
</dbReference>
<keyword evidence="6" id="KW-0227">DNA damage</keyword>
<evidence type="ECO:0000256" key="2">
    <source>
        <dbReference type="ARBA" id="ARBA00002421"/>
    </source>
</evidence>